<protein>
    <submittedName>
        <fullName evidence="1">Uncharacterized protein</fullName>
    </submittedName>
</protein>
<dbReference type="AlphaFoldDB" id="A0A0K2TWV9"/>
<sequence length="80" mass="9180">MKSIVFFSDSPELFHSGVTIITHTESNLRHVPFDLLKDKSSQYEIQVHKNTNPDITKYPDRGESECIFKSGPSLGLRRRC</sequence>
<name>A0A0K2TWV9_LEPSM</name>
<accession>A0A0K2TWV9</accession>
<organism evidence="1">
    <name type="scientific">Lepeophtheirus salmonis</name>
    <name type="common">Salmon louse</name>
    <name type="synonym">Caligus salmonis</name>
    <dbReference type="NCBI Taxonomy" id="72036"/>
    <lineage>
        <taxon>Eukaryota</taxon>
        <taxon>Metazoa</taxon>
        <taxon>Ecdysozoa</taxon>
        <taxon>Arthropoda</taxon>
        <taxon>Crustacea</taxon>
        <taxon>Multicrustacea</taxon>
        <taxon>Hexanauplia</taxon>
        <taxon>Copepoda</taxon>
        <taxon>Siphonostomatoida</taxon>
        <taxon>Caligidae</taxon>
        <taxon>Lepeophtheirus</taxon>
    </lineage>
</organism>
<evidence type="ECO:0000313" key="1">
    <source>
        <dbReference type="EMBL" id="CDW29841.1"/>
    </source>
</evidence>
<proteinExistence type="predicted"/>
<reference evidence="1" key="1">
    <citation type="submission" date="2014-05" db="EMBL/GenBank/DDBJ databases">
        <authorList>
            <person name="Chronopoulou M."/>
        </authorList>
    </citation>
    <scope>NUCLEOTIDE SEQUENCE</scope>
    <source>
        <tissue evidence="1">Whole organism</tissue>
    </source>
</reference>
<dbReference type="EMBL" id="HACA01012480">
    <property type="protein sequence ID" value="CDW29841.1"/>
    <property type="molecule type" value="Transcribed_RNA"/>
</dbReference>